<dbReference type="InterPro" id="IPR027417">
    <property type="entry name" value="P-loop_NTPase"/>
</dbReference>
<evidence type="ECO:0000256" key="1">
    <source>
        <dbReference type="ARBA" id="ARBA00004323"/>
    </source>
</evidence>
<dbReference type="EnsemblMetazoa" id="XM_030995424">
    <property type="protein sequence ID" value="XP_030851284"/>
    <property type="gene ID" value="LOC575857"/>
</dbReference>
<accession>A0A7M7PHQ8</accession>
<keyword evidence="3" id="KW-0808">Transferase</keyword>
<evidence type="ECO:0000313" key="11">
    <source>
        <dbReference type="Proteomes" id="UP000007110"/>
    </source>
</evidence>
<dbReference type="Pfam" id="PF06990">
    <property type="entry name" value="Gal-3-0_sulfotr"/>
    <property type="match status" value="1"/>
</dbReference>
<evidence type="ECO:0000256" key="8">
    <source>
        <dbReference type="ARBA" id="ARBA00023136"/>
    </source>
</evidence>
<reference evidence="10" key="2">
    <citation type="submission" date="2021-01" db="UniProtKB">
        <authorList>
            <consortium name="EnsemblMetazoa"/>
        </authorList>
    </citation>
    <scope>IDENTIFICATION</scope>
</reference>
<dbReference type="InterPro" id="IPR009729">
    <property type="entry name" value="Gal-3-0_sulfotransfrase"/>
</dbReference>
<evidence type="ECO:0000256" key="2">
    <source>
        <dbReference type="ARBA" id="ARBA00008124"/>
    </source>
</evidence>
<organism evidence="10 11">
    <name type="scientific">Strongylocentrotus purpuratus</name>
    <name type="common">Purple sea urchin</name>
    <dbReference type="NCBI Taxonomy" id="7668"/>
    <lineage>
        <taxon>Eukaryota</taxon>
        <taxon>Metazoa</taxon>
        <taxon>Echinodermata</taxon>
        <taxon>Eleutherozoa</taxon>
        <taxon>Echinozoa</taxon>
        <taxon>Echinoidea</taxon>
        <taxon>Euechinoidea</taxon>
        <taxon>Echinacea</taxon>
        <taxon>Camarodonta</taxon>
        <taxon>Echinidea</taxon>
        <taxon>Strongylocentrotidae</taxon>
        <taxon>Strongylocentrotus</taxon>
    </lineage>
</organism>
<proteinExistence type="inferred from homology"/>
<keyword evidence="6" id="KW-1133">Transmembrane helix</keyword>
<evidence type="ECO:0000256" key="6">
    <source>
        <dbReference type="ARBA" id="ARBA00022989"/>
    </source>
</evidence>
<dbReference type="AlphaFoldDB" id="A0A7M7PHQ8"/>
<protein>
    <recommendedName>
        <fullName evidence="12">Galactosylceramide sulfotransferase-like</fullName>
    </recommendedName>
</protein>
<dbReference type="Gene3D" id="3.40.50.300">
    <property type="entry name" value="P-loop containing nucleotide triphosphate hydrolases"/>
    <property type="match status" value="1"/>
</dbReference>
<evidence type="ECO:0000256" key="7">
    <source>
        <dbReference type="ARBA" id="ARBA00023034"/>
    </source>
</evidence>
<evidence type="ECO:0008006" key="12">
    <source>
        <dbReference type="Google" id="ProtNLM"/>
    </source>
</evidence>
<evidence type="ECO:0000256" key="3">
    <source>
        <dbReference type="ARBA" id="ARBA00022679"/>
    </source>
</evidence>
<dbReference type="RefSeq" id="XP_030851282.1">
    <property type="nucleotide sequence ID" value="XM_030995422.1"/>
</dbReference>
<evidence type="ECO:0000313" key="10">
    <source>
        <dbReference type="EnsemblMetazoa" id="XP_030851282"/>
    </source>
</evidence>
<comment type="similarity">
    <text evidence="2">Belongs to the galactose-3-O-sulfotransferase family.</text>
</comment>
<keyword evidence="11" id="KW-1185">Reference proteome</keyword>
<dbReference type="GO" id="GO:0009247">
    <property type="term" value="P:glycolipid biosynthetic process"/>
    <property type="evidence" value="ECO:0007669"/>
    <property type="project" value="InterPro"/>
</dbReference>
<name>A0A7M7PHQ8_STRPU</name>
<comment type="subcellular location">
    <subcellularLocation>
        <location evidence="1">Golgi apparatus membrane</location>
        <topology evidence="1">Single-pass type II membrane protein</topology>
    </subcellularLocation>
</comment>
<dbReference type="PANTHER" id="PTHR14647:SF87">
    <property type="entry name" value="PUTATIVE-RELATED"/>
    <property type="match status" value="1"/>
</dbReference>
<keyword evidence="8" id="KW-0472">Membrane</keyword>
<dbReference type="GO" id="GO:0001733">
    <property type="term" value="F:galactosylceramide sulfotransferase activity"/>
    <property type="evidence" value="ECO:0007669"/>
    <property type="project" value="InterPro"/>
</dbReference>
<evidence type="ECO:0000256" key="4">
    <source>
        <dbReference type="ARBA" id="ARBA00022692"/>
    </source>
</evidence>
<keyword evidence="7" id="KW-0333">Golgi apparatus</keyword>
<keyword evidence="5" id="KW-0735">Signal-anchor</keyword>
<dbReference type="GO" id="GO:0000139">
    <property type="term" value="C:Golgi membrane"/>
    <property type="evidence" value="ECO:0007669"/>
    <property type="project" value="UniProtKB-SubCell"/>
</dbReference>
<dbReference type="Proteomes" id="UP000007110">
    <property type="component" value="Unassembled WGS sequence"/>
</dbReference>
<dbReference type="GeneID" id="575857"/>
<sequence>MAKRAVVASTVVLGLMAVVILGLLCDGGYYSSDDVTVVMGGTEPQRPVIENDMDGIERISPRTRGECHPQKQIVFLKTHKTASSTTAGIIGLFAYKNNLTMAVPPEGQAYMDRTKLFQRDMIARLRKSALSWRDTVGFNVFSCHARYNRKEMAAIVPKAKYITILRDPCKQLPSALVYYKFDLRLERKFDRQGRTYSNVFEEFMDDPAGNMAIIESHTMAHVMHNQQFFDLGLDTKYSTDWVRIDKTIAKLDKELDLVMITEYYDESLILLRDLLCWTTQDILYTKRMVRNSTSSIQVRPEMRTKIRQWNGADTHLYEHYNRTLWQKIAAYGPRFNDELQKFRDRLKNVTEEETGSHRILMNKMAKRMKSTGIYA</sequence>
<evidence type="ECO:0000256" key="9">
    <source>
        <dbReference type="ARBA" id="ARBA00023180"/>
    </source>
</evidence>
<dbReference type="OMA" id="CNIWREL"/>
<dbReference type="SUPFAM" id="SSF52540">
    <property type="entry name" value="P-loop containing nucleoside triphosphate hydrolases"/>
    <property type="match status" value="1"/>
</dbReference>
<dbReference type="PANTHER" id="PTHR14647">
    <property type="entry name" value="GALACTOSE-3-O-SULFOTRANSFERASE"/>
    <property type="match status" value="1"/>
</dbReference>
<reference evidence="11" key="1">
    <citation type="submission" date="2015-02" db="EMBL/GenBank/DDBJ databases">
        <title>Genome sequencing for Strongylocentrotus purpuratus.</title>
        <authorList>
            <person name="Murali S."/>
            <person name="Liu Y."/>
            <person name="Vee V."/>
            <person name="English A."/>
            <person name="Wang M."/>
            <person name="Skinner E."/>
            <person name="Han Y."/>
            <person name="Muzny D.M."/>
            <person name="Worley K.C."/>
            <person name="Gibbs R.A."/>
        </authorList>
    </citation>
    <scope>NUCLEOTIDE SEQUENCE</scope>
</reference>
<keyword evidence="9" id="KW-0325">Glycoprotein</keyword>
<dbReference type="RefSeq" id="XP_030851284.1">
    <property type="nucleotide sequence ID" value="XM_030995424.1"/>
</dbReference>
<keyword evidence="4" id="KW-0812">Transmembrane</keyword>
<evidence type="ECO:0000256" key="5">
    <source>
        <dbReference type="ARBA" id="ARBA00022968"/>
    </source>
</evidence>
<dbReference type="EnsemblMetazoa" id="XM_030995422">
    <property type="protein sequence ID" value="XP_030851282"/>
    <property type="gene ID" value="LOC575857"/>
</dbReference>